<keyword evidence="2 5" id="KW-0540">Nuclease</keyword>
<evidence type="ECO:0000256" key="4">
    <source>
        <dbReference type="ARBA" id="ARBA00022801"/>
    </source>
</evidence>
<comment type="function">
    <text evidence="5">Toxic component of a toxin-antitoxin (TA) system. An RNase.</text>
</comment>
<dbReference type="GO" id="GO:0090729">
    <property type="term" value="F:toxin activity"/>
    <property type="evidence" value="ECO:0007669"/>
    <property type="project" value="UniProtKB-KW"/>
</dbReference>
<keyword evidence="5" id="KW-0460">Magnesium</keyword>
<name>A0A5C8NTY2_9BURK</name>
<dbReference type="InterPro" id="IPR029060">
    <property type="entry name" value="PIN-like_dom_sf"/>
</dbReference>
<dbReference type="EC" id="3.1.-.-" evidence="5"/>
<dbReference type="SUPFAM" id="SSF88723">
    <property type="entry name" value="PIN domain-like"/>
    <property type="match status" value="1"/>
</dbReference>
<keyword evidence="8" id="KW-1185">Reference proteome</keyword>
<gene>
    <name evidence="5" type="primary">vapC</name>
    <name evidence="7" type="ORF">FHP08_12705</name>
</gene>
<accession>A0A5C8NTY2</accession>
<evidence type="ECO:0000259" key="6">
    <source>
        <dbReference type="Pfam" id="PF01850"/>
    </source>
</evidence>
<dbReference type="GO" id="GO:0004540">
    <property type="term" value="F:RNA nuclease activity"/>
    <property type="evidence" value="ECO:0007669"/>
    <property type="project" value="InterPro"/>
</dbReference>
<protein>
    <recommendedName>
        <fullName evidence="5">Ribonuclease VapC</fullName>
        <shortName evidence="5">RNase VapC</shortName>
        <ecNumber evidence="5">3.1.-.-</ecNumber>
    </recommendedName>
    <alternativeName>
        <fullName evidence="5">Toxin VapC</fullName>
    </alternativeName>
</protein>
<feature type="domain" description="PIN" evidence="6">
    <location>
        <begin position="2"/>
        <end position="134"/>
    </location>
</feature>
<feature type="binding site" evidence="5">
    <location>
        <position position="108"/>
    </location>
    <ligand>
        <name>Mg(2+)</name>
        <dbReference type="ChEBI" id="CHEBI:18420"/>
    </ligand>
</feature>
<dbReference type="Proteomes" id="UP000321548">
    <property type="component" value="Unassembled WGS sequence"/>
</dbReference>
<dbReference type="GO" id="GO:0000287">
    <property type="term" value="F:magnesium ion binding"/>
    <property type="evidence" value="ECO:0007669"/>
    <property type="project" value="UniProtKB-UniRule"/>
</dbReference>
<dbReference type="InterPro" id="IPR006226">
    <property type="entry name" value="Mtu_PIN"/>
</dbReference>
<feature type="binding site" evidence="5">
    <location>
        <position position="5"/>
    </location>
    <ligand>
        <name>Mg(2+)</name>
        <dbReference type="ChEBI" id="CHEBI:18420"/>
    </ligand>
</feature>
<dbReference type="AlphaFoldDB" id="A0A5C8NTY2"/>
<evidence type="ECO:0000256" key="3">
    <source>
        <dbReference type="ARBA" id="ARBA00022723"/>
    </source>
</evidence>
<proteinExistence type="inferred from homology"/>
<dbReference type="Pfam" id="PF01850">
    <property type="entry name" value="PIN"/>
    <property type="match status" value="1"/>
</dbReference>
<evidence type="ECO:0000256" key="1">
    <source>
        <dbReference type="ARBA" id="ARBA00022649"/>
    </source>
</evidence>
<evidence type="ECO:0000256" key="2">
    <source>
        <dbReference type="ARBA" id="ARBA00022722"/>
    </source>
</evidence>
<reference evidence="7 8" key="1">
    <citation type="submission" date="2019-06" db="EMBL/GenBank/DDBJ databases">
        <title>Quisquiliibacterium sp. nov., isolated from a maize field.</title>
        <authorList>
            <person name="Lin S.-Y."/>
            <person name="Tsai C.-F."/>
            <person name="Young C.-C."/>
        </authorList>
    </citation>
    <scope>NUCLEOTIDE SEQUENCE [LARGE SCALE GENOMIC DNA]</scope>
    <source>
        <strain evidence="7 8">CC-CFT501</strain>
    </source>
</reference>
<evidence type="ECO:0000313" key="8">
    <source>
        <dbReference type="Proteomes" id="UP000321548"/>
    </source>
</evidence>
<evidence type="ECO:0000313" key="7">
    <source>
        <dbReference type="EMBL" id="TXL64608.1"/>
    </source>
</evidence>
<keyword evidence="1 5" id="KW-1277">Toxin-antitoxin system</keyword>
<dbReference type="GO" id="GO:0016788">
    <property type="term" value="F:hydrolase activity, acting on ester bonds"/>
    <property type="evidence" value="ECO:0007669"/>
    <property type="project" value="InterPro"/>
</dbReference>
<dbReference type="NCBIfam" id="TIGR00028">
    <property type="entry name" value="Mtu_PIN_fam"/>
    <property type="match status" value="1"/>
</dbReference>
<keyword evidence="5" id="KW-0800">Toxin</keyword>
<comment type="caution">
    <text evidence="7">The sequence shown here is derived from an EMBL/GenBank/DDBJ whole genome shotgun (WGS) entry which is preliminary data.</text>
</comment>
<dbReference type="InterPro" id="IPR022907">
    <property type="entry name" value="VapC_family"/>
</dbReference>
<dbReference type="Gene3D" id="3.40.50.1010">
    <property type="entry name" value="5'-nuclease"/>
    <property type="match status" value="1"/>
</dbReference>
<evidence type="ECO:0000256" key="5">
    <source>
        <dbReference type="HAMAP-Rule" id="MF_00265"/>
    </source>
</evidence>
<dbReference type="GO" id="GO:0045926">
    <property type="term" value="P:negative regulation of growth"/>
    <property type="evidence" value="ECO:0007669"/>
    <property type="project" value="UniProtKB-ARBA"/>
</dbReference>
<keyword evidence="3 5" id="KW-0479">Metal-binding</keyword>
<dbReference type="HAMAP" id="MF_00265">
    <property type="entry name" value="VapC_Nob1"/>
    <property type="match status" value="1"/>
</dbReference>
<comment type="cofactor">
    <cofactor evidence="5">
        <name>Mg(2+)</name>
        <dbReference type="ChEBI" id="CHEBI:18420"/>
    </cofactor>
</comment>
<dbReference type="EMBL" id="VDUY01000005">
    <property type="protein sequence ID" value="TXL64608.1"/>
    <property type="molecule type" value="Genomic_DNA"/>
</dbReference>
<dbReference type="InterPro" id="IPR002716">
    <property type="entry name" value="PIN_dom"/>
</dbReference>
<dbReference type="OrthoDB" id="556169at2"/>
<keyword evidence="4 5" id="KW-0378">Hydrolase</keyword>
<dbReference type="RefSeq" id="WP_147704857.1">
    <property type="nucleotide sequence ID" value="NZ_VDUY01000005.1"/>
</dbReference>
<organism evidence="7 8">
    <name type="scientific">Zeimonas arvi</name>
    <dbReference type="NCBI Taxonomy" id="2498847"/>
    <lineage>
        <taxon>Bacteria</taxon>
        <taxon>Pseudomonadati</taxon>
        <taxon>Pseudomonadota</taxon>
        <taxon>Betaproteobacteria</taxon>
        <taxon>Burkholderiales</taxon>
        <taxon>Burkholderiaceae</taxon>
        <taxon>Zeimonas</taxon>
    </lineage>
</organism>
<sequence length="154" mass="16777">MIAVDTNLLVYAHRSDAPAHASAQAALSRLARDPGGWAIPWPCAHEFLAVVTGRAFGEWRTPLDLALETLHAWLAHPGCRPIGETARHAEILGALASRAGSTGGATHDARIAAICIEHAVEEFWTADRDFNRYPDLRTRNPLIPTLHEPAPARR</sequence>
<comment type="similarity">
    <text evidence="5">Belongs to the PINc/VapC protein family.</text>
</comment>